<gene>
    <name evidence="2" type="ORF">GCM10007852_13570</name>
</gene>
<comment type="caution">
    <text evidence="2">The sequence shown here is derived from an EMBL/GenBank/DDBJ whole genome shotgun (WGS) entry which is preliminary data.</text>
</comment>
<keyword evidence="3" id="KW-1185">Reference proteome</keyword>
<dbReference type="EMBL" id="BSOT01000005">
    <property type="protein sequence ID" value="GLR70449.1"/>
    <property type="molecule type" value="Genomic_DNA"/>
</dbReference>
<feature type="transmembrane region" description="Helical" evidence="1">
    <location>
        <begin position="14"/>
        <end position="34"/>
    </location>
</feature>
<protein>
    <submittedName>
        <fullName evidence="2">Uncharacterized protein</fullName>
    </submittedName>
</protein>
<reference evidence="2" key="1">
    <citation type="journal article" date="2014" name="Int. J. Syst. Evol. Microbiol.">
        <title>Complete genome sequence of Corynebacterium casei LMG S-19264T (=DSM 44701T), isolated from a smear-ripened cheese.</title>
        <authorList>
            <consortium name="US DOE Joint Genome Institute (JGI-PGF)"/>
            <person name="Walter F."/>
            <person name="Albersmeier A."/>
            <person name="Kalinowski J."/>
            <person name="Ruckert C."/>
        </authorList>
    </citation>
    <scope>NUCLEOTIDE SEQUENCE</scope>
    <source>
        <strain evidence="2">NBRC 110023</strain>
    </source>
</reference>
<reference evidence="2" key="2">
    <citation type="submission" date="2023-01" db="EMBL/GenBank/DDBJ databases">
        <title>Draft genome sequence of Agaribacter marinus strain NBRC 110023.</title>
        <authorList>
            <person name="Sun Q."/>
            <person name="Mori K."/>
        </authorList>
    </citation>
    <scope>NUCLEOTIDE SEQUENCE</scope>
    <source>
        <strain evidence="2">NBRC 110023</strain>
    </source>
</reference>
<dbReference type="Proteomes" id="UP001156601">
    <property type="component" value="Unassembled WGS sequence"/>
</dbReference>
<dbReference type="AlphaFoldDB" id="A0AA37SY62"/>
<keyword evidence="1" id="KW-0472">Membrane</keyword>
<proteinExistence type="predicted"/>
<accession>A0AA37SY62</accession>
<evidence type="ECO:0000313" key="3">
    <source>
        <dbReference type="Proteomes" id="UP001156601"/>
    </source>
</evidence>
<feature type="transmembrane region" description="Helical" evidence="1">
    <location>
        <begin position="79"/>
        <end position="103"/>
    </location>
</feature>
<feature type="transmembrane region" description="Helical" evidence="1">
    <location>
        <begin position="46"/>
        <end position="67"/>
    </location>
</feature>
<evidence type="ECO:0000313" key="2">
    <source>
        <dbReference type="EMBL" id="GLR70449.1"/>
    </source>
</evidence>
<organism evidence="2 3">
    <name type="scientific">Agaribacter marinus</name>
    <dbReference type="NCBI Taxonomy" id="1431249"/>
    <lineage>
        <taxon>Bacteria</taxon>
        <taxon>Pseudomonadati</taxon>
        <taxon>Pseudomonadota</taxon>
        <taxon>Gammaproteobacteria</taxon>
        <taxon>Alteromonadales</taxon>
        <taxon>Alteromonadaceae</taxon>
        <taxon>Agaribacter</taxon>
    </lineage>
</organism>
<evidence type="ECO:0000256" key="1">
    <source>
        <dbReference type="SAM" id="Phobius"/>
    </source>
</evidence>
<sequence>MAQAAEQGSIRPDITTGIIAMLLTFLGVIAMSGADKLPRLPLLKTALCLITFVYLSRGIAGLVLPIISQHPLIQQNSTTFWLVSSSICLFIGMLHLIGTIKLWNGNTLK</sequence>
<keyword evidence="1" id="KW-0812">Transmembrane</keyword>
<name>A0AA37SY62_9ALTE</name>
<keyword evidence="1" id="KW-1133">Transmembrane helix</keyword>
<dbReference type="RefSeq" id="WP_348521143.1">
    <property type="nucleotide sequence ID" value="NZ_BSOT01000005.1"/>
</dbReference>